<evidence type="ECO:0000256" key="3">
    <source>
        <dbReference type="ARBA" id="ARBA00022618"/>
    </source>
</evidence>
<dbReference type="Pfam" id="PF00589">
    <property type="entry name" value="Phage_integrase"/>
    <property type="match status" value="1"/>
</dbReference>
<keyword evidence="2 9" id="KW-0963">Cytoplasm</keyword>
<dbReference type="PANTHER" id="PTHR30349">
    <property type="entry name" value="PHAGE INTEGRASE-RELATED"/>
    <property type="match status" value="1"/>
</dbReference>
<comment type="subcellular location">
    <subcellularLocation>
        <location evidence="1 9">Cytoplasm</location>
    </subcellularLocation>
</comment>
<evidence type="ECO:0000256" key="9">
    <source>
        <dbReference type="HAMAP-Rule" id="MF_01808"/>
    </source>
</evidence>
<protein>
    <recommendedName>
        <fullName evidence="9">Tyrosine recombinase XerC</fullName>
    </recommendedName>
</protein>
<dbReference type="InterPro" id="IPR013762">
    <property type="entry name" value="Integrase-like_cat_sf"/>
</dbReference>
<evidence type="ECO:0000256" key="8">
    <source>
        <dbReference type="ARBA" id="ARBA00023306"/>
    </source>
</evidence>
<dbReference type="PROSITE" id="PS51898">
    <property type="entry name" value="TYR_RECOMBINASE"/>
    <property type="match status" value="1"/>
</dbReference>
<organism evidence="12 13">
    <name type="scientific">Minwuia thermotolerans</name>
    <dbReference type="NCBI Taxonomy" id="2056226"/>
    <lineage>
        <taxon>Bacteria</taxon>
        <taxon>Pseudomonadati</taxon>
        <taxon>Pseudomonadota</taxon>
        <taxon>Alphaproteobacteria</taxon>
        <taxon>Minwuiales</taxon>
        <taxon>Minwuiaceae</taxon>
        <taxon>Minwuia</taxon>
    </lineage>
</organism>
<dbReference type="GO" id="GO:0051301">
    <property type="term" value="P:cell division"/>
    <property type="evidence" value="ECO:0007669"/>
    <property type="project" value="UniProtKB-KW"/>
</dbReference>
<feature type="active site" evidence="9">
    <location>
        <position position="184"/>
    </location>
</feature>
<dbReference type="GO" id="GO:0009037">
    <property type="term" value="F:tyrosine-based site-specific recombinase activity"/>
    <property type="evidence" value="ECO:0007669"/>
    <property type="project" value="UniProtKB-UniRule"/>
</dbReference>
<feature type="active site" evidence="9">
    <location>
        <position position="278"/>
    </location>
</feature>
<feature type="domain" description="Core-binding (CB)" evidence="11">
    <location>
        <begin position="7"/>
        <end position="98"/>
    </location>
</feature>
<dbReference type="InterPro" id="IPR004107">
    <property type="entry name" value="Integrase_SAM-like_N"/>
</dbReference>
<keyword evidence="5 9" id="KW-0229">DNA integration</keyword>
<keyword evidence="13" id="KW-1185">Reference proteome</keyword>
<evidence type="ECO:0000313" key="12">
    <source>
        <dbReference type="EMBL" id="PJK28580.1"/>
    </source>
</evidence>
<feature type="active site" evidence="9">
    <location>
        <position position="252"/>
    </location>
</feature>
<feature type="active site" evidence="9">
    <location>
        <position position="161"/>
    </location>
</feature>
<dbReference type="RefSeq" id="WP_109796059.1">
    <property type="nucleotide sequence ID" value="NZ_PHIG01000043.1"/>
</dbReference>
<evidence type="ECO:0000256" key="6">
    <source>
        <dbReference type="ARBA" id="ARBA00023125"/>
    </source>
</evidence>
<sequence length="311" mass="33698">MSGSPQDFLRSARRAWLDWLEHERRLAARTLAAYAADFDDLTDFLTGHLGGPVGREALAALRPADLRAWLAARRRRGVGAASNARAIAAVRSFFRRMDQIGRLSNPAAQSLEPPRSPRRLPKPVSEAAARALVDGPVATRRDWQALRDRAVLLLLYGAGLRISEALALTVDDAPLGPAVTVDGKGGRARRVPLLGIIGEAVEDYRRACPHEETPGRALFLGARGGALRPEIVQAAVRRLRGALGLPETVTPHALRHSFATHLLGGGGDLRAIQELLGHASLSTTQLYTEVDAEALWETYRRARPRLDRGGG</sequence>
<evidence type="ECO:0000256" key="5">
    <source>
        <dbReference type="ARBA" id="ARBA00022908"/>
    </source>
</evidence>
<dbReference type="GO" id="GO:0003677">
    <property type="term" value="F:DNA binding"/>
    <property type="evidence" value="ECO:0007669"/>
    <property type="project" value="UniProtKB-UniRule"/>
</dbReference>
<dbReference type="Pfam" id="PF02899">
    <property type="entry name" value="Phage_int_SAM_1"/>
    <property type="match status" value="1"/>
</dbReference>
<reference evidence="12 13" key="1">
    <citation type="submission" date="2017-11" db="EMBL/GenBank/DDBJ databases">
        <title>Draft genome sequence of Rhizobiales bacterium SY3-13.</title>
        <authorList>
            <person name="Sun C."/>
        </authorList>
    </citation>
    <scope>NUCLEOTIDE SEQUENCE [LARGE SCALE GENOMIC DNA]</scope>
    <source>
        <strain evidence="12 13">SY3-13</strain>
    </source>
</reference>
<dbReference type="EMBL" id="PHIG01000043">
    <property type="protein sequence ID" value="PJK28580.1"/>
    <property type="molecule type" value="Genomic_DNA"/>
</dbReference>
<name>A0A2M9FYP8_9PROT</name>
<dbReference type="SUPFAM" id="SSF56349">
    <property type="entry name" value="DNA breaking-rejoining enzymes"/>
    <property type="match status" value="1"/>
</dbReference>
<evidence type="ECO:0000313" key="13">
    <source>
        <dbReference type="Proteomes" id="UP000229498"/>
    </source>
</evidence>
<dbReference type="InterPro" id="IPR044068">
    <property type="entry name" value="CB"/>
</dbReference>
<comment type="caution">
    <text evidence="12">The sequence shown here is derived from an EMBL/GenBank/DDBJ whole genome shotgun (WGS) entry which is preliminary data.</text>
</comment>
<comment type="similarity">
    <text evidence="9">Belongs to the 'phage' integrase family. XerC subfamily.</text>
</comment>
<keyword evidence="4 9" id="KW-0159">Chromosome partition</keyword>
<dbReference type="InterPro" id="IPR050090">
    <property type="entry name" value="Tyrosine_recombinase_XerCD"/>
</dbReference>
<dbReference type="GO" id="GO:0006313">
    <property type="term" value="P:DNA transposition"/>
    <property type="evidence" value="ECO:0007669"/>
    <property type="project" value="UniProtKB-UniRule"/>
</dbReference>
<keyword evidence="3 9" id="KW-0132">Cell division</keyword>
<evidence type="ECO:0000259" key="11">
    <source>
        <dbReference type="PROSITE" id="PS51900"/>
    </source>
</evidence>
<dbReference type="PROSITE" id="PS51900">
    <property type="entry name" value="CB"/>
    <property type="match status" value="1"/>
</dbReference>
<evidence type="ECO:0000259" key="10">
    <source>
        <dbReference type="PROSITE" id="PS51898"/>
    </source>
</evidence>
<dbReference type="GO" id="GO:0005737">
    <property type="term" value="C:cytoplasm"/>
    <property type="evidence" value="ECO:0007669"/>
    <property type="project" value="UniProtKB-SubCell"/>
</dbReference>
<dbReference type="InterPro" id="IPR011010">
    <property type="entry name" value="DNA_brk_join_enz"/>
</dbReference>
<proteinExistence type="inferred from homology"/>
<feature type="active site" evidence="9">
    <location>
        <position position="255"/>
    </location>
</feature>
<evidence type="ECO:0000256" key="4">
    <source>
        <dbReference type="ARBA" id="ARBA00022829"/>
    </source>
</evidence>
<evidence type="ECO:0000256" key="2">
    <source>
        <dbReference type="ARBA" id="ARBA00022490"/>
    </source>
</evidence>
<dbReference type="InterPro" id="IPR023009">
    <property type="entry name" value="Tyrosine_recombinase_XerC/XerD"/>
</dbReference>
<keyword evidence="7 9" id="KW-0233">DNA recombination</keyword>
<accession>A0A2M9FYP8</accession>
<feature type="domain" description="Tyr recombinase" evidence="10">
    <location>
        <begin position="119"/>
        <end position="300"/>
    </location>
</feature>
<dbReference type="HAMAP" id="MF_01808">
    <property type="entry name" value="Recomb_XerC_XerD"/>
    <property type="match status" value="1"/>
</dbReference>
<dbReference type="Gene3D" id="1.10.443.10">
    <property type="entry name" value="Intergrase catalytic core"/>
    <property type="match status" value="1"/>
</dbReference>
<dbReference type="Gene3D" id="1.10.150.130">
    <property type="match status" value="1"/>
</dbReference>
<dbReference type="AlphaFoldDB" id="A0A2M9FYP8"/>
<keyword evidence="6 9" id="KW-0238">DNA-binding</keyword>
<comment type="function">
    <text evidence="9">Site-specific tyrosine recombinase, which acts by catalyzing the cutting and rejoining of the recombining DNA molecules. The XerC-XerD complex is essential to convert dimers of the bacterial chromosome into monomers to permit their segregation at cell division. It also contributes to the segregational stability of plasmids.</text>
</comment>
<dbReference type="OrthoDB" id="9801717at2"/>
<evidence type="ECO:0000256" key="1">
    <source>
        <dbReference type="ARBA" id="ARBA00004496"/>
    </source>
</evidence>
<dbReference type="GO" id="GO:0007059">
    <property type="term" value="P:chromosome segregation"/>
    <property type="evidence" value="ECO:0007669"/>
    <property type="project" value="UniProtKB-UniRule"/>
</dbReference>
<comment type="subunit">
    <text evidence="9">Forms a cyclic heterotetrameric complex composed of two molecules of XerC and two molecules of XerD.</text>
</comment>
<evidence type="ECO:0000256" key="7">
    <source>
        <dbReference type="ARBA" id="ARBA00023172"/>
    </source>
</evidence>
<dbReference type="InterPro" id="IPR010998">
    <property type="entry name" value="Integrase_recombinase_N"/>
</dbReference>
<gene>
    <name evidence="9" type="primary">xerC</name>
    <name evidence="12" type="ORF">CVT23_16640</name>
</gene>
<dbReference type="PANTHER" id="PTHR30349:SF90">
    <property type="entry name" value="TYROSINE RECOMBINASE XERD"/>
    <property type="match status" value="1"/>
</dbReference>
<keyword evidence="8 9" id="KW-0131">Cell cycle</keyword>
<feature type="active site" description="O-(3'-phospho-DNA)-tyrosine intermediate" evidence="9">
    <location>
        <position position="287"/>
    </location>
</feature>
<dbReference type="InterPro" id="IPR002104">
    <property type="entry name" value="Integrase_catalytic"/>
</dbReference>
<dbReference type="Proteomes" id="UP000229498">
    <property type="component" value="Unassembled WGS sequence"/>
</dbReference>